<dbReference type="InterPro" id="IPR031364">
    <property type="entry name" value="GC_assoc_lym"/>
</dbReference>
<keyword evidence="1" id="KW-1185">Reference proteome</keyword>
<evidence type="ECO:0000313" key="1">
    <source>
        <dbReference type="Proteomes" id="UP000694863"/>
    </source>
</evidence>
<organism evidence="1 2">
    <name type="scientific">Echinops telfairi</name>
    <name type="common">Lesser hedgehog tenrec</name>
    <dbReference type="NCBI Taxonomy" id="9371"/>
    <lineage>
        <taxon>Eukaryota</taxon>
        <taxon>Metazoa</taxon>
        <taxon>Chordata</taxon>
        <taxon>Craniata</taxon>
        <taxon>Vertebrata</taxon>
        <taxon>Euteleostomi</taxon>
        <taxon>Mammalia</taxon>
        <taxon>Eutheria</taxon>
        <taxon>Afrotheria</taxon>
        <taxon>Tenrecidae</taxon>
        <taxon>Tenrecinae</taxon>
        <taxon>Echinops</taxon>
    </lineage>
</organism>
<dbReference type="PANTHER" id="PTHR35351:SF1">
    <property type="entry name" value="GERMINAL CENTER-ASSOCIATED SIGNALING AND MOTILITY-LIKE PROTEIN"/>
    <property type="match status" value="1"/>
</dbReference>
<evidence type="ECO:0000313" key="2">
    <source>
        <dbReference type="RefSeq" id="XP_004697316.1"/>
    </source>
</evidence>
<dbReference type="Pfam" id="PF15666">
    <property type="entry name" value="HGAL"/>
    <property type="match status" value="1"/>
</dbReference>
<accession>A0ABM0ID19</accession>
<name>A0ABM0ID19_ECHTE</name>
<dbReference type="Proteomes" id="UP000694863">
    <property type="component" value="Unplaced"/>
</dbReference>
<dbReference type="RefSeq" id="XP_004697316.1">
    <property type="nucleotide sequence ID" value="XM_004697259.1"/>
</dbReference>
<protein>
    <submittedName>
        <fullName evidence="2">Germinal center-associated signaling and motility-like protein</fullName>
    </submittedName>
</protein>
<dbReference type="GeneID" id="101651922"/>
<reference evidence="2" key="1">
    <citation type="submission" date="2025-08" db="UniProtKB">
        <authorList>
            <consortium name="RefSeq"/>
        </authorList>
    </citation>
    <scope>IDENTIFICATION</scope>
</reference>
<proteinExistence type="predicted"/>
<sequence length="123" mass="14367">MQDYGQGLCKNSIYEHTKKEGLGTEFNINEWMILIVDFFSLFIFILEDDNGSEDICYTIVNHAHYRRSSRNSNDDAYENIDSHTKRVKQFRDGSETEYALLRTTVAARPSCTHEPDYELVLPY</sequence>
<dbReference type="PANTHER" id="PTHR35351">
    <property type="entry name" value="GERMINAL CENTER-ASSOCIATED SIGNALING AND MOTILITY-LIKE PROTEIN"/>
    <property type="match status" value="1"/>
</dbReference>
<gene>
    <name evidence="2" type="primary">LOC101651922</name>
</gene>